<dbReference type="GeneTree" id="ENSGT00940000165436"/>
<accession>A0A3B4EAG9</accession>
<evidence type="ECO:0000256" key="1">
    <source>
        <dbReference type="SAM" id="Coils"/>
    </source>
</evidence>
<feature type="compositionally biased region" description="Basic and acidic residues" evidence="2">
    <location>
        <begin position="177"/>
        <end position="193"/>
    </location>
</feature>
<dbReference type="PANTHER" id="PTHR28671">
    <property type="entry name" value="COILED-COIL DOMAIN-CONTAINING PROTEIN 169"/>
    <property type="match status" value="1"/>
</dbReference>
<reference evidence="3" key="3">
    <citation type="submission" date="2025-09" db="UniProtKB">
        <authorList>
            <consortium name="Ensembl"/>
        </authorList>
    </citation>
    <scope>IDENTIFICATION</scope>
</reference>
<organism evidence="3 4">
    <name type="scientific">Pygocentrus nattereri</name>
    <name type="common">Red-bellied piranha</name>
    <dbReference type="NCBI Taxonomy" id="42514"/>
    <lineage>
        <taxon>Eukaryota</taxon>
        <taxon>Metazoa</taxon>
        <taxon>Chordata</taxon>
        <taxon>Craniata</taxon>
        <taxon>Vertebrata</taxon>
        <taxon>Euteleostomi</taxon>
        <taxon>Actinopterygii</taxon>
        <taxon>Neopterygii</taxon>
        <taxon>Teleostei</taxon>
        <taxon>Ostariophysi</taxon>
        <taxon>Characiformes</taxon>
        <taxon>Characoidei</taxon>
        <taxon>Pygocentrus</taxon>
    </lineage>
</organism>
<protein>
    <recommendedName>
        <fullName evidence="5">Coiled-coil domain containing 169</fullName>
    </recommendedName>
</protein>
<dbReference type="Pfam" id="PF15372">
    <property type="entry name" value="DUF4600"/>
    <property type="match status" value="1"/>
</dbReference>
<dbReference type="RefSeq" id="XP_017572627.1">
    <property type="nucleotide sequence ID" value="XM_017717138.2"/>
</dbReference>
<evidence type="ECO:0008006" key="5">
    <source>
        <dbReference type="Google" id="ProtNLM"/>
    </source>
</evidence>
<dbReference type="OrthoDB" id="6615663at2759"/>
<dbReference type="Proteomes" id="UP001501920">
    <property type="component" value="Chromosome 18"/>
</dbReference>
<evidence type="ECO:0000313" key="4">
    <source>
        <dbReference type="Proteomes" id="UP001501920"/>
    </source>
</evidence>
<name>A0A3B4EAG9_PYGNA</name>
<feature type="coiled-coil region" evidence="1">
    <location>
        <begin position="11"/>
        <end position="59"/>
    </location>
</feature>
<keyword evidence="4" id="KW-1185">Reference proteome</keyword>
<keyword evidence="1" id="KW-0175">Coiled coil</keyword>
<dbReference type="AlphaFoldDB" id="A0A3B4EAG9"/>
<dbReference type="Ensembl" id="ENSPNAT00000022063.2">
    <property type="protein sequence ID" value="ENSPNAP00000032294.1"/>
    <property type="gene ID" value="ENSPNAG00000020126.2"/>
</dbReference>
<gene>
    <name evidence="3" type="primary">CCDC169</name>
</gene>
<reference evidence="3 4" key="1">
    <citation type="submission" date="2020-10" db="EMBL/GenBank/DDBJ databases">
        <title>Pygocentrus nattereri (red-bellied piranha) genome, fPygNat1, primary haplotype.</title>
        <authorList>
            <person name="Myers G."/>
            <person name="Meyer A."/>
            <person name="Karagic N."/>
            <person name="Pippel M."/>
            <person name="Winkler S."/>
            <person name="Tracey A."/>
            <person name="Wood J."/>
            <person name="Formenti G."/>
            <person name="Howe K."/>
            <person name="Fedrigo O."/>
            <person name="Jarvis E.D."/>
        </authorList>
    </citation>
    <scope>NUCLEOTIDE SEQUENCE [LARGE SCALE GENOMIC DNA]</scope>
</reference>
<dbReference type="CTD" id="728591"/>
<evidence type="ECO:0000256" key="2">
    <source>
        <dbReference type="SAM" id="MobiDB-lite"/>
    </source>
</evidence>
<evidence type="ECO:0000313" key="3">
    <source>
        <dbReference type="Ensembl" id="ENSPNAP00000032294.1"/>
    </source>
</evidence>
<dbReference type="InterPro" id="IPR028022">
    <property type="entry name" value="DUF4600"/>
</dbReference>
<proteinExistence type="predicted"/>
<sequence>MGDIDESGYELSRVQAELDHEKEVKEMLEDSVSDLRSTLADLEQRLRSVEGEGNEWRTRYETQLELNGQLERQIGAVQARLEGLCGNPTDRLASVRSYDEMTVDALTHRLQLLSTEKTSLRSQLLECRLRIEQEGKAYQKAYDERRVYLSEIAKVSSAFDLTRKQHLAQPQKAAQSPEKRVQGAVQRDWEGRRGPARTDVTQSRLPRLKR</sequence>
<dbReference type="PANTHER" id="PTHR28671:SF3">
    <property type="entry name" value="COILED-COIL DOMAIN-CONTAINING PROTEIN 169"/>
    <property type="match status" value="1"/>
</dbReference>
<reference evidence="3" key="2">
    <citation type="submission" date="2025-08" db="UniProtKB">
        <authorList>
            <consortium name="Ensembl"/>
        </authorList>
    </citation>
    <scope>IDENTIFICATION</scope>
</reference>
<feature type="region of interest" description="Disordered" evidence="2">
    <location>
        <begin position="169"/>
        <end position="210"/>
    </location>
</feature>
<dbReference type="OMA" id="NECHTYL"/>
<dbReference type="GeneID" id="108438982"/>